<evidence type="ECO:0000256" key="4">
    <source>
        <dbReference type="ARBA" id="ARBA00005189"/>
    </source>
</evidence>
<evidence type="ECO:0000256" key="1">
    <source>
        <dbReference type="ARBA" id="ARBA00001698"/>
    </source>
</evidence>
<comment type="pathway">
    <text evidence="4">Lipid metabolism.</text>
</comment>
<keyword evidence="8" id="KW-1003">Cell membrane</keyword>
<evidence type="ECO:0000313" key="20">
    <source>
        <dbReference type="EMBL" id="SJZ87549.1"/>
    </source>
</evidence>
<accession>A0A1T4P7X4</accession>
<dbReference type="PANTHER" id="PTHR46382:SF1">
    <property type="entry name" value="PHOSPHATIDATE CYTIDYLYLTRANSFERASE"/>
    <property type="match status" value="1"/>
</dbReference>
<evidence type="ECO:0000256" key="5">
    <source>
        <dbReference type="ARBA" id="ARBA00010185"/>
    </source>
</evidence>
<dbReference type="EC" id="2.7.7.41" evidence="6 18"/>
<keyword evidence="17" id="KW-1208">Phospholipid metabolism</keyword>
<keyword evidence="12 18" id="KW-0548">Nucleotidyltransferase</keyword>
<feature type="transmembrane region" description="Helical" evidence="19">
    <location>
        <begin position="87"/>
        <end position="105"/>
    </location>
</feature>
<reference evidence="21" key="1">
    <citation type="submission" date="2017-02" db="EMBL/GenBank/DDBJ databases">
        <authorList>
            <person name="Varghese N."/>
            <person name="Submissions S."/>
        </authorList>
    </citation>
    <scope>NUCLEOTIDE SEQUENCE [LARGE SCALE GENOMIC DNA]</scope>
    <source>
        <strain evidence="21">DSM 16521</strain>
    </source>
</reference>
<keyword evidence="10 18" id="KW-0808">Transferase</keyword>
<dbReference type="PROSITE" id="PS01315">
    <property type="entry name" value="CDS"/>
    <property type="match status" value="1"/>
</dbReference>
<evidence type="ECO:0000256" key="8">
    <source>
        <dbReference type="ARBA" id="ARBA00022475"/>
    </source>
</evidence>
<dbReference type="PANTHER" id="PTHR46382">
    <property type="entry name" value="PHOSPHATIDATE CYTIDYLYLTRANSFERASE"/>
    <property type="match status" value="1"/>
</dbReference>
<comment type="pathway">
    <text evidence="3 18">Phospholipid metabolism; CDP-diacylglycerol biosynthesis; CDP-diacylglycerol from sn-glycerol 3-phosphate: step 3/3.</text>
</comment>
<dbReference type="GO" id="GO:0016024">
    <property type="term" value="P:CDP-diacylglycerol biosynthetic process"/>
    <property type="evidence" value="ECO:0007669"/>
    <property type="project" value="UniProtKB-UniPathway"/>
</dbReference>
<sequence length="274" mass="29778">MAACYNYRGDFVLVYRVITAIIGIPLALWLIWQGGSWLGGGILILALLGQWELKNILQHLGIKVSWLLAGPGVILVFFSMINHRLDYGITFLLLWTLLIAVISFPRLRWSDLGAGFFGIVYVTVSLTYILLLREQDQGLWLTALFFIANWLADSGAYFTGRALGKHPLAPVISPQKSIEGVIGGAVTAALVLAMLGPKLTGFSYLFWAGFGIVISLGGQLGDLAESTLKRAAGVKDSSNIFPGHGGVLDRFDSIMFTAPLAYVLLDWFVRGGNG</sequence>
<comment type="subcellular location">
    <subcellularLocation>
        <location evidence="2">Cell membrane</location>
        <topology evidence="2">Multi-pass membrane protein</topology>
    </subcellularLocation>
</comment>
<keyword evidence="16" id="KW-0594">Phospholipid biosynthesis</keyword>
<keyword evidence="11 18" id="KW-0812">Transmembrane</keyword>
<protein>
    <recommendedName>
        <fullName evidence="7 18">Phosphatidate cytidylyltransferase</fullName>
        <ecNumber evidence="6 18">2.7.7.41</ecNumber>
    </recommendedName>
</protein>
<evidence type="ECO:0000256" key="6">
    <source>
        <dbReference type="ARBA" id="ARBA00012487"/>
    </source>
</evidence>
<evidence type="ECO:0000256" key="18">
    <source>
        <dbReference type="RuleBase" id="RU003938"/>
    </source>
</evidence>
<organism evidence="20 21">
    <name type="scientific">Carboxydocella sporoproducens DSM 16521</name>
    <dbReference type="NCBI Taxonomy" id="1121270"/>
    <lineage>
        <taxon>Bacteria</taxon>
        <taxon>Bacillati</taxon>
        <taxon>Bacillota</taxon>
        <taxon>Clostridia</taxon>
        <taxon>Eubacteriales</taxon>
        <taxon>Clostridiales Family XVI. Incertae Sedis</taxon>
        <taxon>Carboxydocella</taxon>
    </lineage>
</organism>
<feature type="transmembrane region" description="Helical" evidence="19">
    <location>
        <begin position="202"/>
        <end position="220"/>
    </location>
</feature>
<dbReference type="AlphaFoldDB" id="A0A1T4P7X4"/>
<comment type="catalytic activity">
    <reaction evidence="1 18">
        <text>a 1,2-diacyl-sn-glycero-3-phosphate + CTP + H(+) = a CDP-1,2-diacyl-sn-glycerol + diphosphate</text>
        <dbReference type="Rhea" id="RHEA:16229"/>
        <dbReference type="ChEBI" id="CHEBI:15378"/>
        <dbReference type="ChEBI" id="CHEBI:33019"/>
        <dbReference type="ChEBI" id="CHEBI:37563"/>
        <dbReference type="ChEBI" id="CHEBI:58332"/>
        <dbReference type="ChEBI" id="CHEBI:58608"/>
        <dbReference type="EC" id="2.7.7.41"/>
    </reaction>
</comment>
<dbReference type="Pfam" id="PF01148">
    <property type="entry name" value="CTP_transf_1"/>
    <property type="match status" value="1"/>
</dbReference>
<evidence type="ECO:0000256" key="3">
    <source>
        <dbReference type="ARBA" id="ARBA00005119"/>
    </source>
</evidence>
<evidence type="ECO:0000313" key="21">
    <source>
        <dbReference type="Proteomes" id="UP000189933"/>
    </source>
</evidence>
<evidence type="ECO:0000256" key="7">
    <source>
        <dbReference type="ARBA" id="ARBA00019373"/>
    </source>
</evidence>
<comment type="similarity">
    <text evidence="5 18">Belongs to the CDS family.</text>
</comment>
<gene>
    <name evidence="20" type="ORF">SAMN02745885_01174</name>
</gene>
<keyword evidence="15 19" id="KW-0472">Membrane</keyword>
<evidence type="ECO:0000256" key="14">
    <source>
        <dbReference type="ARBA" id="ARBA00023098"/>
    </source>
</evidence>
<feature type="transmembrane region" description="Helical" evidence="19">
    <location>
        <begin position="12"/>
        <end position="31"/>
    </location>
</feature>
<evidence type="ECO:0000256" key="19">
    <source>
        <dbReference type="SAM" id="Phobius"/>
    </source>
</evidence>
<evidence type="ECO:0000256" key="16">
    <source>
        <dbReference type="ARBA" id="ARBA00023209"/>
    </source>
</evidence>
<dbReference type="UniPathway" id="UPA00557">
    <property type="reaction ID" value="UER00614"/>
</dbReference>
<evidence type="ECO:0000256" key="11">
    <source>
        <dbReference type="ARBA" id="ARBA00022692"/>
    </source>
</evidence>
<dbReference type="InterPro" id="IPR000374">
    <property type="entry name" value="PC_trans"/>
</dbReference>
<evidence type="ECO:0000256" key="17">
    <source>
        <dbReference type="ARBA" id="ARBA00023264"/>
    </source>
</evidence>
<evidence type="ECO:0000256" key="12">
    <source>
        <dbReference type="ARBA" id="ARBA00022695"/>
    </source>
</evidence>
<keyword evidence="21" id="KW-1185">Reference proteome</keyword>
<proteinExistence type="inferred from homology"/>
<dbReference type="Proteomes" id="UP000189933">
    <property type="component" value="Unassembled WGS sequence"/>
</dbReference>
<feature type="transmembrane region" description="Helical" evidence="19">
    <location>
        <begin position="138"/>
        <end position="158"/>
    </location>
</feature>
<evidence type="ECO:0000256" key="10">
    <source>
        <dbReference type="ARBA" id="ARBA00022679"/>
    </source>
</evidence>
<feature type="transmembrane region" description="Helical" evidence="19">
    <location>
        <begin position="60"/>
        <end position="81"/>
    </location>
</feature>
<keyword evidence="14" id="KW-0443">Lipid metabolism</keyword>
<keyword evidence="13 19" id="KW-1133">Transmembrane helix</keyword>
<feature type="transmembrane region" description="Helical" evidence="19">
    <location>
        <begin position="112"/>
        <end position="132"/>
    </location>
</feature>
<evidence type="ECO:0000256" key="9">
    <source>
        <dbReference type="ARBA" id="ARBA00022516"/>
    </source>
</evidence>
<keyword evidence="9" id="KW-0444">Lipid biosynthesis</keyword>
<dbReference type="EMBL" id="FUXM01000010">
    <property type="protein sequence ID" value="SJZ87549.1"/>
    <property type="molecule type" value="Genomic_DNA"/>
</dbReference>
<evidence type="ECO:0000256" key="15">
    <source>
        <dbReference type="ARBA" id="ARBA00023136"/>
    </source>
</evidence>
<dbReference type="GO" id="GO:0004605">
    <property type="term" value="F:phosphatidate cytidylyltransferase activity"/>
    <property type="evidence" value="ECO:0007669"/>
    <property type="project" value="UniProtKB-EC"/>
</dbReference>
<evidence type="ECO:0000256" key="2">
    <source>
        <dbReference type="ARBA" id="ARBA00004651"/>
    </source>
</evidence>
<evidence type="ECO:0000256" key="13">
    <source>
        <dbReference type="ARBA" id="ARBA00022989"/>
    </source>
</evidence>
<dbReference type="GO" id="GO:0005886">
    <property type="term" value="C:plasma membrane"/>
    <property type="evidence" value="ECO:0007669"/>
    <property type="project" value="UniProtKB-SubCell"/>
</dbReference>
<name>A0A1T4P7X4_9FIRM</name>